<accession>A0A9P6EDD7</accession>
<gene>
    <name evidence="2" type="ORF">CPB83DRAFT_856914</name>
</gene>
<evidence type="ECO:0000313" key="2">
    <source>
        <dbReference type="EMBL" id="KAF9526979.1"/>
    </source>
</evidence>
<organism evidence="2 3">
    <name type="scientific">Crepidotus variabilis</name>
    <dbReference type="NCBI Taxonomy" id="179855"/>
    <lineage>
        <taxon>Eukaryota</taxon>
        <taxon>Fungi</taxon>
        <taxon>Dikarya</taxon>
        <taxon>Basidiomycota</taxon>
        <taxon>Agaricomycotina</taxon>
        <taxon>Agaricomycetes</taxon>
        <taxon>Agaricomycetidae</taxon>
        <taxon>Agaricales</taxon>
        <taxon>Agaricineae</taxon>
        <taxon>Crepidotaceae</taxon>
        <taxon>Crepidotus</taxon>
    </lineage>
</organism>
<sequence>MQSVVLLSLFFFTSGVLNAYRLLWRGINNTDLASINSQRVNIRPGPRRHGSSASSDPPSDSRSPTAVKET</sequence>
<evidence type="ECO:0000256" key="1">
    <source>
        <dbReference type="SAM" id="MobiDB-lite"/>
    </source>
</evidence>
<dbReference type="Proteomes" id="UP000807306">
    <property type="component" value="Unassembled WGS sequence"/>
</dbReference>
<name>A0A9P6EDD7_9AGAR</name>
<feature type="compositionally biased region" description="Low complexity" evidence="1">
    <location>
        <begin position="51"/>
        <end position="64"/>
    </location>
</feature>
<dbReference type="EMBL" id="MU157865">
    <property type="protein sequence ID" value="KAF9526979.1"/>
    <property type="molecule type" value="Genomic_DNA"/>
</dbReference>
<feature type="region of interest" description="Disordered" evidence="1">
    <location>
        <begin position="38"/>
        <end position="70"/>
    </location>
</feature>
<keyword evidence="3" id="KW-1185">Reference proteome</keyword>
<protein>
    <submittedName>
        <fullName evidence="2">Uncharacterized protein</fullName>
    </submittedName>
</protein>
<proteinExistence type="predicted"/>
<evidence type="ECO:0000313" key="3">
    <source>
        <dbReference type="Proteomes" id="UP000807306"/>
    </source>
</evidence>
<comment type="caution">
    <text evidence="2">The sequence shown here is derived from an EMBL/GenBank/DDBJ whole genome shotgun (WGS) entry which is preliminary data.</text>
</comment>
<reference evidence="2" key="1">
    <citation type="submission" date="2020-11" db="EMBL/GenBank/DDBJ databases">
        <authorList>
            <consortium name="DOE Joint Genome Institute"/>
            <person name="Ahrendt S."/>
            <person name="Riley R."/>
            <person name="Andreopoulos W."/>
            <person name="Labutti K."/>
            <person name="Pangilinan J."/>
            <person name="Ruiz-Duenas F.J."/>
            <person name="Barrasa J.M."/>
            <person name="Sanchez-Garcia M."/>
            <person name="Camarero S."/>
            <person name="Miyauchi S."/>
            <person name="Serrano A."/>
            <person name="Linde D."/>
            <person name="Babiker R."/>
            <person name="Drula E."/>
            <person name="Ayuso-Fernandez I."/>
            <person name="Pacheco R."/>
            <person name="Padilla G."/>
            <person name="Ferreira P."/>
            <person name="Barriuso J."/>
            <person name="Kellner H."/>
            <person name="Castanera R."/>
            <person name="Alfaro M."/>
            <person name="Ramirez L."/>
            <person name="Pisabarro A.G."/>
            <person name="Kuo A."/>
            <person name="Tritt A."/>
            <person name="Lipzen A."/>
            <person name="He G."/>
            <person name="Yan M."/>
            <person name="Ng V."/>
            <person name="Cullen D."/>
            <person name="Martin F."/>
            <person name="Rosso M.-N."/>
            <person name="Henrissat B."/>
            <person name="Hibbett D."/>
            <person name="Martinez A.T."/>
            <person name="Grigoriev I.V."/>
        </authorList>
    </citation>
    <scope>NUCLEOTIDE SEQUENCE</scope>
    <source>
        <strain evidence="2">CBS 506.95</strain>
    </source>
</reference>
<dbReference type="AlphaFoldDB" id="A0A9P6EDD7"/>